<dbReference type="Proteomes" id="UP001067231">
    <property type="component" value="Unassembled WGS sequence"/>
</dbReference>
<keyword evidence="2 4" id="KW-0808">Transferase</keyword>
<dbReference type="PROSITE" id="PS51608">
    <property type="entry name" value="SAM_MT_UBIE"/>
    <property type="match status" value="1"/>
</dbReference>
<feature type="binding site" evidence="4">
    <location>
        <position position="144"/>
    </location>
    <ligand>
        <name>S-adenosyl-L-methionine</name>
        <dbReference type="ChEBI" id="CHEBI:59789"/>
    </ligand>
</feature>
<dbReference type="SUPFAM" id="SSF53335">
    <property type="entry name" value="S-adenosyl-L-methionine-dependent methyltransferases"/>
    <property type="match status" value="1"/>
</dbReference>
<comment type="catalytic activity">
    <reaction evidence="4">
        <text>a 2-methoxy-6-(all-trans-polyprenyl)benzene-1,4-diol + S-adenosyl-L-methionine = a 5-methoxy-2-methyl-3-(all-trans-polyprenyl)benzene-1,4-diol + S-adenosyl-L-homocysteine + H(+)</text>
        <dbReference type="Rhea" id="RHEA:28286"/>
        <dbReference type="Rhea" id="RHEA-COMP:10858"/>
        <dbReference type="Rhea" id="RHEA-COMP:10859"/>
        <dbReference type="ChEBI" id="CHEBI:15378"/>
        <dbReference type="ChEBI" id="CHEBI:57856"/>
        <dbReference type="ChEBI" id="CHEBI:59789"/>
        <dbReference type="ChEBI" id="CHEBI:84166"/>
        <dbReference type="ChEBI" id="CHEBI:84167"/>
        <dbReference type="EC" id="2.1.1.201"/>
    </reaction>
</comment>
<comment type="subunit">
    <text evidence="4">Component of a multi-subunit COQ enzyme complex.</text>
</comment>
<evidence type="ECO:0000256" key="4">
    <source>
        <dbReference type="HAMAP-Rule" id="MF_03191"/>
    </source>
</evidence>
<dbReference type="Pfam" id="PF01209">
    <property type="entry name" value="Ubie_methyltran"/>
    <property type="match status" value="1"/>
</dbReference>
<dbReference type="PANTHER" id="PTHR43591">
    <property type="entry name" value="METHYLTRANSFERASE"/>
    <property type="match status" value="1"/>
</dbReference>
<dbReference type="GO" id="GO:0032259">
    <property type="term" value="P:methylation"/>
    <property type="evidence" value="ECO:0007669"/>
    <property type="project" value="UniProtKB-KW"/>
</dbReference>
<dbReference type="EC" id="2.1.1.201" evidence="4"/>
<dbReference type="OrthoDB" id="6329284at2759"/>
<dbReference type="InterPro" id="IPR029063">
    <property type="entry name" value="SAM-dependent_MTases_sf"/>
</dbReference>
<dbReference type="GO" id="GO:0031314">
    <property type="term" value="C:extrinsic component of mitochondrial inner membrane"/>
    <property type="evidence" value="ECO:0007669"/>
    <property type="project" value="UniProtKB-UniRule"/>
</dbReference>
<dbReference type="InterPro" id="IPR004033">
    <property type="entry name" value="UbiE/COQ5_MeTrFase"/>
</dbReference>
<dbReference type="HAMAP" id="MF_01813">
    <property type="entry name" value="MenG_UbiE_methyltr"/>
    <property type="match status" value="1"/>
</dbReference>
<organism evidence="5">
    <name type="scientific">Cryptosporidium canis</name>
    <dbReference type="NCBI Taxonomy" id="195482"/>
    <lineage>
        <taxon>Eukaryota</taxon>
        <taxon>Sar</taxon>
        <taxon>Alveolata</taxon>
        <taxon>Apicomplexa</taxon>
        <taxon>Conoidasida</taxon>
        <taxon>Coccidia</taxon>
        <taxon>Eucoccidiorida</taxon>
        <taxon>Eimeriorina</taxon>
        <taxon>Cryptosporidiidae</taxon>
        <taxon>Cryptosporidium</taxon>
    </lineage>
</organism>
<dbReference type="InterPro" id="IPR023576">
    <property type="entry name" value="UbiE/COQ5_MeTrFase_CS"/>
</dbReference>
<reference evidence="5" key="1">
    <citation type="submission" date="2022-10" db="EMBL/GenBank/DDBJ databases">
        <title>Adaptive evolution leads to modifications in subtelomeric GC content in a zoonotic Cryptosporidium species.</title>
        <authorList>
            <person name="Li J."/>
            <person name="Feng Y."/>
            <person name="Xiao L."/>
        </authorList>
    </citation>
    <scope>NUCLEOTIDE SEQUENCE</scope>
    <source>
        <strain evidence="5">33844</strain>
    </source>
</reference>
<protein>
    <recommendedName>
        <fullName evidence="4">2-methoxy-6-polyprenyl-1,4-benzoquinol methylase, mitochondrial</fullName>
        <ecNumber evidence="4">2.1.1.201</ecNumber>
    </recommendedName>
    <alternativeName>
        <fullName evidence="4">Ubiquinone biosynthesis methyltransferase COQ5</fullName>
    </alternativeName>
</protein>
<comment type="subcellular location">
    <subcellularLocation>
        <location evidence="4">Mitochondrion inner membrane</location>
        <topology evidence="4">Peripheral membrane protein</topology>
        <orientation evidence="4">Matrix side</orientation>
    </subcellularLocation>
</comment>
<comment type="function">
    <text evidence="4">Methyltransferase required for the conversion of 2-polyprenyl-6-methoxy-1,4-benzoquinol (DDMQH2) to 2-polyprenyl-3-methyl-6-methoxy-1,4-benzoquinol (DMQH2).</text>
</comment>
<dbReference type="PANTHER" id="PTHR43591:SF24">
    <property type="entry name" value="2-METHOXY-6-POLYPRENYL-1,4-BENZOQUINOL METHYLASE, MITOCHONDRIAL"/>
    <property type="match status" value="1"/>
</dbReference>
<keyword evidence="1 4" id="KW-0489">Methyltransferase</keyword>
<dbReference type="PROSITE" id="PS01184">
    <property type="entry name" value="UBIE_2"/>
    <property type="match status" value="1"/>
</dbReference>
<evidence type="ECO:0000256" key="2">
    <source>
        <dbReference type="ARBA" id="ARBA00022679"/>
    </source>
</evidence>
<keyword evidence="4" id="KW-0999">Mitochondrion inner membrane</keyword>
<comment type="pathway">
    <text evidence="4">Cofactor biosynthesis; ubiquinone biosynthesis.</text>
</comment>
<dbReference type="CDD" id="cd02440">
    <property type="entry name" value="AdoMet_MTases"/>
    <property type="match status" value="1"/>
</dbReference>
<dbReference type="GO" id="GO:0008425">
    <property type="term" value="F:2-methoxy-6-polyprenyl-1,4-benzoquinol methyltransferase activity"/>
    <property type="evidence" value="ECO:0007669"/>
    <property type="project" value="UniProtKB-UniRule"/>
</dbReference>
<accession>A0A9D5DHS6</accession>
<keyword evidence="4" id="KW-0831">Ubiquinone biosynthesis</keyword>
<comment type="caution">
    <text evidence="5">The sequence shown here is derived from an EMBL/GenBank/DDBJ whole genome shotgun (WGS) entry which is preliminary data.</text>
</comment>
<dbReference type="NCBIfam" id="TIGR01934">
    <property type="entry name" value="MenG_MenH_UbiE"/>
    <property type="match status" value="1"/>
</dbReference>
<comment type="similarity">
    <text evidence="4">Belongs to the class I-like SAM-binding methyltransferase superfamily. MenG/UbiE family.</text>
</comment>
<evidence type="ECO:0000313" key="5">
    <source>
        <dbReference type="EMBL" id="KAJ1610935.1"/>
    </source>
</evidence>
<proteinExistence type="inferred from homology"/>
<feature type="binding site" evidence="4">
    <location>
        <begin position="197"/>
        <end position="198"/>
    </location>
    <ligand>
        <name>S-adenosyl-L-methionine</name>
        <dbReference type="ChEBI" id="CHEBI:59789"/>
    </ligand>
</feature>
<keyword evidence="4" id="KW-0496">Mitochondrion</keyword>
<feature type="binding site" evidence="4">
    <location>
        <position position="215"/>
    </location>
    <ligand>
        <name>S-adenosyl-L-methionine</name>
        <dbReference type="ChEBI" id="CHEBI:59789"/>
    </ligand>
</feature>
<dbReference type="PROSITE" id="PS01183">
    <property type="entry name" value="UBIE_1"/>
    <property type="match status" value="1"/>
</dbReference>
<name>A0A9D5DHS6_9CRYT</name>
<evidence type="ECO:0000256" key="3">
    <source>
        <dbReference type="ARBA" id="ARBA00022691"/>
    </source>
</evidence>
<keyword evidence="3 4" id="KW-0949">S-adenosyl-L-methionine</keyword>
<evidence type="ECO:0000256" key="1">
    <source>
        <dbReference type="ARBA" id="ARBA00022603"/>
    </source>
</evidence>
<sequence length="331" mass="37370">MNRLSIIPKSGLSYRLSRSLVWRAPCLARLGLLSPHIRSGLGLTGAARHSSTKKHPEPEDEDKYVYFGDRRVDRELKRKLIDNVFTSVSSKYDLMNDLMSLGLHRCWKDVFVDNIISPESFLRIKRGDSDNFSDVTILDVAGGTGDISFRIVDKLRRDNMEVFPRIMVIDSNSEMIQQGQLRSLKKGDSNIIWIKDDGEKLEQIPSNSVDVVAISFGIRNFADIEKGLRTFYRVLKPGGRFLCLEFSKVNNPLISSIYQLYSSIVIPNLGELVVGDKESYDYLVESIRRFPDAEGFAQLLIDANFTEVKSSTMTFGVVAIHSGFKPTETSD</sequence>
<feature type="binding site" evidence="4">
    <location>
        <position position="170"/>
    </location>
    <ligand>
        <name>S-adenosyl-L-methionine</name>
        <dbReference type="ChEBI" id="CHEBI:59789"/>
    </ligand>
</feature>
<dbReference type="EMBL" id="JAPCXC010000021">
    <property type="protein sequence ID" value="KAJ1610935.1"/>
    <property type="molecule type" value="Genomic_DNA"/>
</dbReference>
<dbReference type="AlphaFoldDB" id="A0A9D5DHS6"/>
<dbReference type="Gene3D" id="3.40.50.150">
    <property type="entry name" value="Vaccinia Virus protein VP39"/>
    <property type="match status" value="1"/>
</dbReference>
<keyword evidence="4" id="KW-0472">Membrane</keyword>
<gene>
    <name evidence="5" type="ORF">OJ253_1045</name>
</gene>